<dbReference type="InterPro" id="IPR025193">
    <property type="entry name" value="DUF4114"/>
</dbReference>
<feature type="compositionally biased region" description="Gly residues" evidence="8">
    <location>
        <begin position="355"/>
        <end position="410"/>
    </location>
</feature>
<feature type="coiled-coil region" evidence="7">
    <location>
        <begin position="5495"/>
        <end position="5522"/>
    </location>
</feature>
<dbReference type="GO" id="GO:0006865">
    <property type="term" value="P:amino acid transport"/>
    <property type="evidence" value="ECO:0007669"/>
    <property type="project" value="TreeGrafter"/>
</dbReference>
<dbReference type="GO" id="GO:0007154">
    <property type="term" value="P:cell communication"/>
    <property type="evidence" value="ECO:0007669"/>
    <property type="project" value="InterPro"/>
</dbReference>
<dbReference type="InterPro" id="IPR003644">
    <property type="entry name" value="Calx_beta"/>
</dbReference>
<sequence length="6897" mass="745965">MTINNIVFIDSTVNDYQTLASQAKTGTEVIVLDNSKDGVSQITQALAGRSNLDSIQIFSHGAEGAVYLGSAVLDSQSLEGYQVQLQQWGEALGDNGDILVYGCNVATGEGQAFVEQLSEITGADVAASNDLTGNAALGGDWELEIETGLIEANIGINENAIANYDGLLDIIKVTNTNDNDTGSLRWAIEQATSQKFGFDVIDLRDVSGTISLNSSLPTIAGGNNLFWVGDGDITINGRGQYQIITYSVNNSFGEVLGIQGVNFTQGLARGGDGNGGGGGGLGAGGAIFVDAGRLVLDNVSFNANEAIGGSSYGRAGSGFRGDGDDGSGGDGGDGGDGGKLNVTGDQSLSNPNSPGSGGSGDSGNGGNGGSGNFGTGGGAGGGGGDDNGGNGGNGGSGGFGGGGGGGGGGGYDEDFDIDDWGQGGSGSGGGFRAGSGEGGSAGNDNREGGGGGGGAGLGGAIFAREQSTLNITNTRFYSNIVEGGQGSQNGGADGNAIAKMTSNSNAAFNNTNDSNSIVNTNAGANSGFGDNTNYSSIWIDNVSRIEGDGKITLRANGVVGANLDVYYFITPKSGDVTTSDFVNNSFHGVFQFTQQNQEQEFDLIKNDIIAENPDESFEIQLLPGTNYRLEGLNSGINNNSFIKKTVTIEDNEPALKISTIQTGKIEGSAPRGAIDFFEIKLLKADGTTAQPNPNDNATIKLEIGGSAVRGSLANTQLDADYKLYYTVYSSDGSEIQSRKAVSDPISGQSIYEIDMPKNATRIVLQLEDINNEIFEQPDSLTIKILDYDSSKQYYGRFDEASSTATVQLLDNEPTVSLGKVVNPTEGQGFGSTIAGLGEAINLANNQFIAVAADSILNLSASKQFTQEAWIFANITDNNKHGILGYQSGTAQGYPSISLINQKDIEIGFGDGSKWNNKTITNAINANTWNHIAATYDGTDYKLYVNAVEIFSTSDFKGKNIAPTQELEIGKVGNTYFEGAIDEVRIWNVARSAGQIQSLLISELEGNEDGLVGYWNFNGNNKNKAVNSSKADSSPTVNNYINNPSPQIGYIEVNLDKPFEGPQGLWVKYEINPDSALSLKSPNDYVKVKNNGSLNLPNEITIETWINLQDSSRDQKILGKTNYGIGYVLGVIDGKLFPEFWDSNNQRFTFQAGVIPSNQWTHVAVTWKTGGQMIGYINGEQVFNQDASSLPLGSNENDLIMGAAPWNVNDLKIDGSIDEVRIWDTARTQEEIKSNIIQTLQGNESGLVGYWDFQGNVNEKSKNNNNGELVGTTAASAYVFDQEIPLNPRVLNLKGSNDYVRVKNNSSLNLTNEITIEAWINVQDSNSDQKFIGKTDIGTGYVLGIIDNGKLYSEFWDSNNQRFTFQSGFIPTFKWTHVAVTWKTGGQMIGYINGKEVFRQDASSLPLGVNQNDLIMGAAPWDVNFLKMNGSIDEVRIWDKARTQEEIQSTISKTLQGNEANLVGNWDFQGNANDKSKNNNNGELVGTTAASAYVVDQEIPLNAKGGEDYLNSRYRKVSTDVYSERDGIIITEGQTTARIYFSALSDAIAEGDENINIRLIPHNFDDEPNSSPTNSNYGIDSNKNSATITIKDNQAYKQGVILLDKKGQLISKQNPLVISNNQVVFNVQLSSQPTSNVVITLTQENGTPGTPIGSLTFTPQNWDKSQTQTINSVTSDGKISATSSNAYFSGSLTFDYTINAPIRVTEGSPLDAQPVTPEISIVSQGDITEDGGLSGNFIINLSAPAPRGGITLKYTVSGTANSSDYQPLDNVGTLTIPEGATTAGIPILPIADNQREDNESITITLNSGSGYTVKTNASQPTITINNDDKNEIQVVNAQLVDDGNNNQSYAYSNNLVDVVTNEPYPNLGNVLEIRDDSGNLLGSATLTSADINQGKVAVTITGTPPTDKQKLQVGLKENATGNIGYLISNSDKFTFNGNTVEVSLPSATSQSAMGIRLQTKPNANVIVTFADVNAKETSLDKPELTFTPDNWDVYQTVIVSGVDDSTVDGNIIYKIKAQVSSSLDLHYVGKATDIEIKNLDDDQILNQTQDLSQAAENTQDGIIAKIGSAVTLNENAGTAQIQVTLSQASSQEVNVIFDTIGGSATLNQDYQISQKFLVGQFETDGKKRFDSPLDNITLTGTGNKPTFADLDLDGDLDLVVGTQNGILYFQNTGSASKPNFEAQTGINNPFNAININGSAPTFGDLDGNKTPDLIVGGADGSFTYYVNTGSKDNPRFTLASDLNPVRPNPFANIKLDNNATPFLVDFDGDGDLDVISGGTRITQINSVSEQNTDFSNDNTTSGFLKVNESVTGNIQIAGDGQSPTGGDRDRFRVILQAGIQYTFNLEGSPTNAGTLSDTYFYLYDSNGNEVGRNDDDGEGNNSRLIYTPTTNGTFYAEAAAYNSGSGTYKLSMSATGVPAENNSSHLTYYQNTGSENNPSFQLADIAGITAESNSVPFVTDWNGDGKLDIILGQQDGSVKLFQGEKTSGYSAATNLIKGGLGGTNTTNQTNAAPTLADLDGDGDLDAFVANSTGTGYYEQFSLVKFAPGETSKTINFTIIDDKIAEREEETVGLETTIEGFKRQETIEVRLLENTGYRLENKASSFQTTVTIIDNDTPGVTIIPVSGNNTTSETGGSSSFTVKLNTQPLENVTVFLGSQDETEGLLTVNSDLSELDPVYGITFTPNDWKEARTFYVKGVDDQTDDGDVSYKIIPTLFSEDQNYHRLAVNPVTLINSDNDTAGFTITGAGKAVEGRENVYSVRLNTKPVGDIRLIATPTNDQIRLNNELVGEPHTLIFTPDNWNFEQTVRATALDDSVVEYLHFSEIAFQVETGLGLDFESKADNSLAANALDLGKITGGYRWTKLAISDTDVSQTTDVDWFKFSIADTSNEQDFVRINFDHNQGDLQLELYKASDLNNPLQTSNSSNNSGTQNFEQISLNGQPFGEYYIKVSGVSRATNGYDLLVADEDYQFTQAVPNNIPVVIEDNDLPTVTIIPGETASEVFGQPSYFAFRINAPVPANSNGLKINYRLKGGSANLNEDINSNGILDAGEDRNGNKTLDLGDYQMQTEGFVRIAPGEIQNNLIVVPIDDKLIEAFELKVVDNPQNVDIAKGEIRLKVTTPIIEIGTATISNSEGSSDFPANNSTSGLLSPNSSVIGTVSENGDRDRFAIALTKGVQYTFDLEGVPTNKGTLSDPYLRLYKSNGEEVNRDDDSGEGVNSRLIYTPTTDETLYAEVAGYGDTNTGTYKLTATAPSVIDKSAFPNQIVLNKETEIAFGNDLVGTIIQQSNLTANKDKGVYEGQVTVKLDPLRVGEILNDAKGRIFEETVTVELVEGEGYKLVETKEATLRIQDDDVPGVRIVEVGDNTVVEEGQTATFKVSLLSEPKENVTIRLTPGSEIDFVNPINPTTVKVDKEVYSFVRPENLGNLGFTLNSLVTSDRGQTIAFDVRFTEKPDSDLTVEFYDANNPTTVLESSVEFTSIVKNIIVGDEEGNWNDRQQVIIGNLDRNSNGNLALIAKVKDSNGNQIGTDINLGINRTITQVDKQTTEITITPDKWFELKTITVTGTDEGVAEPGIYHESNITYEVISQDAGYNNIFVPKQRIDVVDRTLNAEATAQSIQEGLTSLQQTMDNLTVPIVGSLKGKTPDLIGDVSDTLVTAISGQQNLSANRLKSIIEGALKSLDLDFVKVSVEMDKEDIAISLNIKEEYKLFEFPLDANLGLDALGIGLQTEGKLKSNFSFDIGLGFGLHKDFGFYIDTKKTAVNAVLKLDLDNFKGVGNLGPLRLDMKDDSKNPTELAITFKAGIKDLDNYQTIKFLDVNGNGLLDVDTFSYGIREDRDRDNSADKDNQGNFINEVRQVQEPFTQVNAKGKASPFPTVAQASNEAKRVNWNGNNSFDAPETKNNEGIYREKKDTNGNVERYYLDLNRNGKLDANSKEELLSVTPGTSKWFDNQGKIKPFRIEEKKVDGSVKYYFDQDSDNTFDSNEELSKTEKSKIDKNNNNKLDADVAIEGEGLFVQGAAIAFRDTNGNGLFDVAEPYVQSGFDELKISGSDLKSTFLDIDGDGEQAGSTSITDNVSIPSTLTEYFFLEEDNEVYLDLNGDNKFTEKYYPEEGKQLSEPKLVKPNGQSFYFLDVNGDGNQQGTLEPIIEKDKDNSVDFDFSSNRNTLIEPIINRSSTYQQFSDLNSDGQQQKLIDFDRDGQKDDGNGDYITEVSIQIATNPNNTTFEFLDTSGDGYWTREHQVITEGDNKYLDVNDDGKKDDGDRQIFRITDPSEIKIEEDQILFGSQKIILDSLTGRLFLDSNNNSQVDNNESLVNIRLVNSQAVLINIPSAKIEYTGQDSYLTDLNGTDITYLDETGDGELTREYKVLVDEQNQNVFGKVLDINDNGEVDFSSNVSTNDPLINFQEAIIGEEKNSNFIFSDTFQYVDYNQNGKFDGNGSNRVTQEFKLITNNNQLYIDKNGNNQVDTGESLANVTDFLDLDDNQEFTVDTDLIVNEKEVTAPGQGTIKLKFNDKDLDGTLDSDEALIYDSIEFLDLNGDSKYSTGDYLTKGKYFDINGNNINDVGEPQLSDDDWVIQEDNVITYKIVTNGGKTFIDQFDSKNRALNQSNEGTYQESDDINLLQSFSLTTTQAKILGLSTAGSYTAAQILGLTVNNGSILEKAITFVDLEGNKKLNIIFDPIVRIENGIRYVDSDKNRTLTKNENGQVVEASSQPNNEFDTDDLEGTGKIIKLLDDGNRLTLTELQNWKNDKELGFFGLFNYQFSGIANLGLTAQASIKGSPAFPKVGVDIGVGLPLFNFGNQSEASDTGLSVEFNNITLDFGTFLTKFATPVINTVDKIIDPVKPILKVLNTDTKIFSYLGLENEFNKDGKPGVSILDLGMVIAEAIPADTTNEDLKRIKESIPKAIKFIDTVNKIVEVSDALKKLVDSDGNIVLELGSYDLDDFKGSSNDPADSAAKIDPNKQGNKTSSSKGTPAEQAENSNTTSPEQKSVLSKLKNLDGLDLPILTNPITLIRILLGEPNVDLITYDIPDLDFFFSKEQEFLLYTPPLLKGSLELGFEAKTDLSVGYDTGGLEAWKADDFELSKIYKVLDGFYLNDWDSSGKEKDELSAKATLAAGLSASIVVAKAVLKGGLDGYLGFDVVDEGELQGKNDGKVRGSEIISRINNPLQLFDLKGSLDAFLSGEIKVGIDAGLFEIMKTVWSKELARITVAKFNVGASGITFSSSLSNSYINAATVFFDSNFNGIWDTELEINGELVAEPITFTNEYGQYNLEIGLEWDQNSDGIIDIEDGQLIGIGGFDTSSGSEAGKFIGLPGSAIVTPLTSLQVPLVRGGLTPDQAGDLIKAQLGLDSNFDLANFDSLLAVGQDQALGLDIYLDHIQVQALFNQGRSLINGSQGDQTNTNNFQVEESFAEFLRDRATNPEINDSYNLSDTEDIKKFLSDLVKNYATSVSLEQIAVAAEMIATSNQLLDQVKEIGASKSIKEALPALASVKRVVQNDVAKLIENLASQEKTITEVQAEFEKTLYQNYMLVDGDINSFGNRSVSVSVERGAITEDSQDTVEFTIKLSHPAPNQGLTVLYSLSGTATLDADYTSSTPTLGEAYIAAGETTSTISLSVSNDSDKETLESIVLNLKSTGEGFVLDPAASVALVEIIDNDQNTNQISNSGVTLKGTLGDDSLTGDTSDNTIEGIYGNDTLDGQAGNDFIQGGHGADSLTGGAGDDVLEGNFDNDIIQGNNGKDIIRGGSGDDQISGGNDSDAITSGVGNDTIEGDGGNDLIQGDGGNDLIIGGANNDWLLGNDGNDILFGGTGDDLLNGGSGADVFYFSSDNEGFDTIFDFNPDQGDKIQVSASGFGITDLSKFRFISGVLDYNGENLALVQNKGDTYSYFPELSKIIEIVDQPTFISLTDTITGEITTSPQLDPVIKIDNPEITILDDIIARGKLLVTESEFSSDFDLEFVRAISTVLFSDADKFEIVEAGEDIGATRYINNVLIPEDNDLSPVYFYDHQAVVVRKDSGINNALDLNERMIGVVELEAQAREALYDTLSVEGINYSEKLYDSIEKMVAAYDRQEIDAYTTDSAVIYENLSNLSDPDNHQILDVEFAKVPISLYFPENDFQLGDVIRWTTYVPIQAEEFGINSENINKFLAINTDANPSNDSSPEIRRFLGIEGDLGTTLGLPNDFAVNIVRQVGNYAEIYNRHFEGLQRGRNLLARDGGLLYSPPFSGTVIDNLELIDNGNRDVLQEVLERGFVKVGINGNAPGFSQAEDNGEFKGFDVDLGRAIAAALFGNPDAVEFVVQDNVQRFTNVANGIVDISASQATYNLVRDASLGVDYSPIYLYTGQGVMIRKNSGISNLAMLNGRKVGVVANTTSEQNIKDKLFELGAKALVVTYSTEAEMLTAYEAGGVDAISNDLPLLSAAIPTLSKPEEHFVLDEVLSKEPLAMVIDENQSRWMDVVSAVYTALVQAEEYDINKDNIDQKISQIIINNNDDDDTNNSTFALDYFLGLDTTIANKLKSEYALPLDFAVNAIKAVGNYGEIYNRHFNNDILRRDANALSSEYGLQYALPLGLGYFYDPDEESQNLRIKITLTNQNTSTVNEIGIVLVDDEDGSINGFKPGENGYAEAALARGRIIFSPITNLPNGFSNSDVQKFVEFNTDASVRFFYVENSTIESVRRGNTSVQKVIFSDQISYNLSNLETDGISITWNNLEIRVQSTTDSMIIGTKTQNQPEGEVIHLQDLDVNQKVNVEFSVFREAAYDNYVGFYQVVDEVGGIDTDGDGMADINPGDDNYIQTAINKRIQGIDLTVSNQGSATYNDQLLGGAIYAPFVIVDGNPDDINSSANDPQVYFTYLGANSDGKDHIRMLGNNVFGFEDLPGGGDLDYNDMIISAKLGVV</sequence>
<dbReference type="Pfam" id="PF13517">
    <property type="entry name" value="FG-GAP_3"/>
    <property type="match status" value="2"/>
</dbReference>
<dbReference type="InterPro" id="IPR011049">
    <property type="entry name" value="Serralysin-like_metalloprot_C"/>
</dbReference>
<feature type="region of interest" description="Disordered" evidence="8">
    <location>
        <begin position="5737"/>
        <end position="5776"/>
    </location>
</feature>
<dbReference type="Gene3D" id="2.60.120.380">
    <property type="match status" value="3"/>
</dbReference>
<dbReference type="InterPro" id="IPR051455">
    <property type="entry name" value="Bact_solute-bind_prot3"/>
</dbReference>
<dbReference type="SUPFAM" id="SSF53850">
    <property type="entry name" value="Periplasmic binding protein-like II"/>
    <property type="match status" value="2"/>
</dbReference>
<keyword evidence="3" id="KW-0732">Signal</keyword>
<evidence type="ECO:0000256" key="6">
    <source>
        <dbReference type="ARBA" id="ARBA00023157"/>
    </source>
</evidence>
<gene>
    <name evidence="11" type="ordered locus">Anacy_1194</name>
</gene>
<dbReference type="InterPro" id="IPR038081">
    <property type="entry name" value="CalX-like_sf"/>
</dbReference>
<feature type="domain" description="LamG-like jellyroll fold" evidence="10">
    <location>
        <begin position="862"/>
        <end position="993"/>
    </location>
</feature>
<organism evidence="11 12">
    <name type="scientific">Anabaena cylindrica (strain ATCC 27899 / PCC 7122)</name>
    <dbReference type="NCBI Taxonomy" id="272123"/>
    <lineage>
        <taxon>Bacteria</taxon>
        <taxon>Bacillati</taxon>
        <taxon>Cyanobacteriota</taxon>
        <taxon>Cyanophyceae</taxon>
        <taxon>Nostocales</taxon>
        <taxon>Nostocaceae</taxon>
        <taxon>Anabaena</taxon>
    </lineage>
</organism>
<dbReference type="PRINTS" id="PR00313">
    <property type="entry name" value="CABNDNGRPT"/>
</dbReference>
<feature type="compositionally biased region" description="Gly residues" evidence="8">
    <location>
        <begin position="315"/>
        <end position="338"/>
    </location>
</feature>
<dbReference type="SMART" id="SM00062">
    <property type="entry name" value="PBPb"/>
    <property type="match status" value="1"/>
</dbReference>
<dbReference type="KEGG" id="acy:Anacy_1194"/>
<evidence type="ECO:0000259" key="9">
    <source>
        <dbReference type="SMART" id="SM00062"/>
    </source>
</evidence>
<dbReference type="SUPFAM" id="SSF89260">
    <property type="entry name" value="Collagen-binding domain"/>
    <property type="match status" value="1"/>
</dbReference>
<dbReference type="CDD" id="cd13692">
    <property type="entry name" value="PBP2_BztA"/>
    <property type="match status" value="1"/>
</dbReference>
<keyword evidence="2" id="KW-0813">Transport</keyword>
<feature type="domain" description="LamG-like jellyroll fold" evidence="10">
    <location>
        <begin position="1097"/>
        <end position="1229"/>
    </location>
</feature>
<dbReference type="GO" id="GO:0016020">
    <property type="term" value="C:membrane"/>
    <property type="evidence" value="ECO:0007669"/>
    <property type="project" value="InterPro"/>
</dbReference>
<feature type="domain" description="LamG-like jellyroll fold" evidence="10">
    <location>
        <begin position="1311"/>
        <end position="1444"/>
    </location>
</feature>
<dbReference type="InterPro" id="IPR001638">
    <property type="entry name" value="Solute-binding_3/MltF_N"/>
</dbReference>
<keyword evidence="12" id="KW-1185">Reference proteome</keyword>
<dbReference type="Proteomes" id="UP000010474">
    <property type="component" value="Chromosome"/>
</dbReference>
<feature type="compositionally biased region" description="Polar residues" evidence="8">
    <location>
        <begin position="4964"/>
        <end position="4991"/>
    </location>
</feature>
<dbReference type="Pfam" id="PF03160">
    <property type="entry name" value="Calx-beta"/>
    <property type="match status" value="4"/>
</dbReference>
<evidence type="ECO:0000256" key="7">
    <source>
        <dbReference type="SAM" id="Coils"/>
    </source>
</evidence>
<dbReference type="Pfam" id="PF00497">
    <property type="entry name" value="SBP_bac_3"/>
    <property type="match status" value="1"/>
</dbReference>
<dbReference type="Pfam" id="PF13448">
    <property type="entry name" value="DUF4114"/>
    <property type="match status" value="1"/>
</dbReference>
<dbReference type="PANTHER" id="PTHR30085:SF6">
    <property type="entry name" value="ABC TRANSPORTER GLUTAMINE-BINDING PROTEIN GLNH"/>
    <property type="match status" value="1"/>
</dbReference>
<dbReference type="RefSeq" id="WP_015213393.1">
    <property type="nucleotide sequence ID" value="NC_019771.1"/>
</dbReference>
<evidence type="ECO:0000256" key="4">
    <source>
        <dbReference type="ARBA" id="ARBA00022737"/>
    </source>
</evidence>
<dbReference type="InterPro" id="IPR028994">
    <property type="entry name" value="Integrin_alpha_N"/>
</dbReference>
<keyword evidence="6" id="KW-1015">Disulfide bond</keyword>
<dbReference type="Gene3D" id="2.60.40.2030">
    <property type="match status" value="4"/>
</dbReference>
<feature type="region of interest" description="Disordered" evidence="8">
    <location>
        <begin position="312"/>
        <end position="452"/>
    </location>
</feature>
<dbReference type="InterPro" id="IPR013320">
    <property type="entry name" value="ConA-like_dom_sf"/>
</dbReference>
<dbReference type="EMBL" id="CP003659">
    <property type="protein sequence ID" value="AFZ56741.1"/>
    <property type="molecule type" value="Genomic_DNA"/>
</dbReference>
<feature type="compositionally biased region" description="Basic and acidic residues" evidence="8">
    <location>
        <begin position="3897"/>
        <end position="3910"/>
    </location>
</feature>
<dbReference type="InterPro" id="IPR006558">
    <property type="entry name" value="LamG-like"/>
</dbReference>
<dbReference type="Pfam" id="PF00353">
    <property type="entry name" value="HemolysinCabind"/>
    <property type="match status" value="4"/>
</dbReference>
<evidence type="ECO:0000256" key="3">
    <source>
        <dbReference type="ARBA" id="ARBA00022729"/>
    </source>
</evidence>
<dbReference type="PROSITE" id="PS00330">
    <property type="entry name" value="HEMOLYSIN_CALCIUM"/>
    <property type="match status" value="4"/>
</dbReference>
<proteinExistence type="inferred from homology"/>
<dbReference type="GO" id="GO:0005509">
    <property type="term" value="F:calcium ion binding"/>
    <property type="evidence" value="ECO:0007669"/>
    <property type="project" value="InterPro"/>
</dbReference>
<dbReference type="InterPro" id="IPR013517">
    <property type="entry name" value="FG-GAP"/>
</dbReference>
<dbReference type="PATRIC" id="fig|272123.3.peg.1303"/>
<dbReference type="Gene3D" id="3.40.190.10">
    <property type="entry name" value="Periplasmic binding protein-like II"/>
    <property type="match status" value="3"/>
</dbReference>
<feature type="region of interest" description="Disordered" evidence="8">
    <location>
        <begin position="3887"/>
        <end position="3910"/>
    </location>
</feature>
<evidence type="ECO:0000256" key="5">
    <source>
        <dbReference type="ARBA" id="ARBA00022837"/>
    </source>
</evidence>
<keyword evidence="4" id="KW-0677">Repeat</keyword>
<dbReference type="SUPFAM" id="SSF69318">
    <property type="entry name" value="Integrin alpha N-terminal domain"/>
    <property type="match status" value="2"/>
</dbReference>
<dbReference type="Pfam" id="PF13385">
    <property type="entry name" value="Laminin_G_3"/>
    <property type="match status" value="3"/>
</dbReference>
<dbReference type="SUPFAM" id="SSF49899">
    <property type="entry name" value="Concanavalin A-like lectins/glucanases"/>
    <property type="match status" value="3"/>
</dbReference>
<dbReference type="eggNOG" id="COG0834">
    <property type="taxonomic scope" value="Bacteria"/>
</dbReference>
<dbReference type="InterPro" id="IPR018313">
    <property type="entry name" value="SBP_3_CS"/>
</dbReference>
<dbReference type="SMART" id="SM00560">
    <property type="entry name" value="LamGL"/>
    <property type="match status" value="3"/>
</dbReference>
<dbReference type="HOGENOM" id="CLU_222761_0_0_3"/>
<evidence type="ECO:0000256" key="1">
    <source>
        <dbReference type="ARBA" id="ARBA00010333"/>
    </source>
</evidence>
<keyword evidence="7" id="KW-0175">Coiled coil</keyword>
<dbReference type="InterPro" id="IPR001343">
    <property type="entry name" value="Hemolysn_Ca-bd"/>
</dbReference>
<dbReference type="InterPro" id="IPR025592">
    <property type="entry name" value="DUF4347"/>
</dbReference>
<protein>
    <submittedName>
        <fullName evidence="11">ABC-type transporter, periplasmic subunit family 3</fullName>
    </submittedName>
</protein>
<dbReference type="OrthoDB" id="498672at2"/>
<feature type="domain" description="Solute-binding protein family 3/N-terminal" evidence="9">
    <location>
        <begin position="6253"/>
        <end position="6482"/>
    </location>
</feature>
<evidence type="ECO:0000313" key="11">
    <source>
        <dbReference type="EMBL" id="AFZ56741.1"/>
    </source>
</evidence>
<evidence type="ECO:0000313" key="12">
    <source>
        <dbReference type="Proteomes" id="UP000010474"/>
    </source>
</evidence>
<dbReference type="eggNOG" id="COG2931">
    <property type="taxonomic scope" value="Bacteria"/>
</dbReference>
<name>K9ZC54_ANACC</name>
<dbReference type="PROSITE" id="PS01039">
    <property type="entry name" value="SBP_BACTERIAL_3"/>
    <property type="match status" value="1"/>
</dbReference>
<dbReference type="STRING" id="272123.Anacy_1194"/>
<evidence type="ECO:0000256" key="8">
    <source>
        <dbReference type="SAM" id="MobiDB-lite"/>
    </source>
</evidence>
<dbReference type="Gene3D" id="2.60.120.200">
    <property type="match status" value="3"/>
</dbReference>
<keyword evidence="5" id="KW-0106">Calcium</keyword>
<feature type="region of interest" description="Disordered" evidence="8">
    <location>
        <begin position="4950"/>
        <end position="4991"/>
    </location>
</feature>
<evidence type="ECO:0000259" key="10">
    <source>
        <dbReference type="SMART" id="SM00560"/>
    </source>
</evidence>
<accession>K9ZC54</accession>
<dbReference type="SUPFAM" id="SSF51120">
    <property type="entry name" value="beta-Roll"/>
    <property type="match status" value="2"/>
</dbReference>
<feature type="compositionally biased region" description="Polar residues" evidence="8">
    <location>
        <begin position="5754"/>
        <end position="5767"/>
    </location>
</feature>
<feature type="compositionally biased region" description="Gly residues" evidence="8">
    <location>
        <begin position="421"/>
        <end position="441"/>
    </location>
</feature>
<dbReference type="SUPFAM" id="SSF141072">
    <property type="entry name" value="CalX-like"/>
    <property type="match status" value="5"/>
</dbReference>
<reference evidence="12" key="1">
    <citation type="journal article" date="2013" name="Proc. Natl. Acad. Sci. U.S.A.">
        <title>Improving the coverage of the cyanobacterial phylum using diversity-driven genome sequencing.</title>
        <authorList>
            <person name="Shih P.M."/>
            <person name="Wu D."/>
            <person name="Latifi A."/>
            <person name="Axen S.D."/>
            <person name="Fewer D.P."/>
            <person name="Talla E."/>
            <person name="Calteau A."/>
            <person name="Cai F."/>
            <person name="Tandeau de Marsac N."/>
            <person name="Rippka R."/>
            <person name="Herdman M."/>
            <person name="Sivonen K."/>
            <person name="Coursin T."/>
            <person name="Laurent T."/>
            <person name="Goodwin L."/>
            <person name="Nolan M."/>
            <person name="Davenport K.W."/>
            <person name="Han C.S."/>
            <person name="Rubin E.M."/>
            <person name="Eisen J.A."/>
            <person name="Woyke T."/>
            <person name="Gugger M."/>
            <person name="Kerfeld C.A."/>
        </authorList>
    </citation>
    <scope>NUCLEOTIDE SEQUENCE [LARGE SCALE GENOMIC DNA]</scope>
    <source>
        <strain evidence="12">ATCC 27899 / PCC 7122</strain>
    </source>
</reference>
<dbReference type="Pfam" id="PF14252">
    <property type="entry name" value="DUF4347"/>
    <property type="match status" value="1"/>
</dbReference>
<dbReference type="PANTHER" id="PTHR30085">
    <property type="entry name" value="AMINO ACID ABC TRANSPORTER PERMEASE"/>
    <property type="match status" value="1"/>
</dbReference>
<dbReference type="InterPro" id="IPR018511">
    <property type="entry name" value="Hemolysin-typ_Ca-bd_CS"/>
</dbReference>
<comment type="similarity">
    <text evidence="1">Belongs to the bacterial solute-binding protein 3 family.</text>
</comment>
<evidence type="ECO:0000256" key="2">
    <source>
        <dbReference type="ARBA" id="ARBA00022448"/>
    </source>
</evidence>